<dbReference type="InterPro" id="IPR013320">
    <property type="entry name" value="ConA-like_dom_sf"/>
</dbReference>
<keyword evidence="13" id="KW-1185">Reference proteome</keyword>
<dbReference type="SMART" id="SM00137">
    <property type="entry name" value="MAM"/>
    <property type="match status" value="1"/>
</dbReference>
<evidence type="ECO:0000256" key="9">
    <source>
        <dbReference type="SAM" id="MobiDB-lite"/>
    </source>
</evidence>
<evidence type="ECO:0000259" key="11">
    <source>
        <dbReference type="PROSITE" id="PS50853"/>
    </source>
</evidence>
<evidence type="ECO:0000256" key="2">
    <source>
        <dbReference type="ARBA" id="ARBA00022670"/>
    </source>
</evidence>
<keyword evidence="8" id="KW-1015">Disulfide bond</keyword>
<dbReference type="InterPro" id="IPR008754">
    <property type="entry name" value="Peptidase_M43"/>
</dbReference>
<dbReference type="PANTHER" id="PTHR47466:SF1">
    <property type="entry name" value="METALLOPROTEASE MEP1 (AFU_ORTHOLOGUE AFUA_1G07730)-RELATED"/>
    <property type="match status" value="1"/>
</dbReference>
<proteinExistence type="inferred from homology"/>
<dbReference type="InterPro" id="IPR036116">
    <property type="entry name" value="FN3_sf"/>
</dbReference>
<evidence type="ECO:0000256" key="7">
    <source>
        <dbReference type="ARBA" id="ARBA00023049"/>
    </source>
</evidence>
<dbReference type="InterPro" id="IPR045474">
    <property type="entry name" value="GEVED"/>
</dbReference>
<sequence>MKKITLLFLMLTGVVFSQTKRSCHADEMMKEKFKNNPAAEEYMHQMEKFTQNRIAQLKNSQRKIVGDVYQIPVVVHVLYTNSSNNISAAQIQSQLDVLNADFRRTNADRTNKWSQAADTKIEFYLAEIDPNGNPTTGITRKQVSKSTWNTSLGEGDALKKSSQGGVDPWNTAEYLNMWVVDNIIRNTNTGTATILGFAQFPWDTDASTDGVVMADQYFGTTGTAQAPFDGGRTTTHEVGHYFGLRHIWGDGGCGVDDFVSDTPESDAPNYGCASGHTSCGSEDMIQNYMDYSDDSCMNLFTAGQRDRMHTYLEAGGARRALALSDKLNGGTPPPPADTCSSTVSSFPYSEGFESGNGWTQVSGDDGDWVRDSGGTPSSNTGPSTGAEGSFYMFLEASSNSSTGQIGSNATAILESPCFDLSGKSAATFTFENHMYGTNVGSLKVQALKDGASSWTDLWSDSGNKGNQWNEVSVNLSAYLGGKVKLRMVGTTGNGWSSDIAVDALSVTTGGGSTADTQAPTVPSNVQASNITETSATVSWSASSDNVGVTGYEVFQGSSSLGAVTGTSANITGLVAGTSYTIAVRAVDAAGNQSATRSVSFTTVDNTPAPVSYCSSSSNRTQFEWIDNVELGGIANATGAGSGYSDFTAQVGTLAQGSSNSMVISAGFSGTAYTEHWAVWIDFNQDGTFADSEKVVSGSSSSANNLSATVNVPAGATLGQTRMRVSMKYNAAQTACETFADGEVEDYTINIVSSAREGGVSLTSESLGNEASINVLAYPNPTTGFVKVSLTSKDAQLASYAIVNTIGQTVQRGELSNGTINVASLTSGMYILQVNDGQKSFEAKLIKK</sequence>
<dbReference type="InterPro" id="IPR000998">
    <property type="entry name" value="MAM_dom"/>
</dbReference>
<keyword evidence="2" id="KW-0645">Protease</keyword>
<dbReference type="SMART" id="SM00060">
    <property type="entry name" value="FN3"/>
    <property type="match status" value="1"/>
</dbReference>
<comment type="caution">
    <text evidence="12">The sequence shown here is derived from an EMBL/GenBank/DDBJ whole genome shotgun (WGS) entry which is preliminary data.</text>
</comment>
<dbReference type="SUPFAM" id="SSF49265">
    <property type="entry name" value="Fibronectin type III"/>
    <property type="match status" value="1"/>
</dbReference>
<dbReference type="RefSeq" id="WP_132791148.1">
    <property type="nucleotide sequence ID" value="NZ_SLXM01000001.1"/>
</dbReference>
<protein>
    <submittedName>
        <fullName evidence="12">Putative secreted protein (Por secretion system target)</fullName>
    </submittedName>
</protein>
<dbReference type="Pfam" id="PF20009">
    <property type="entry name" value="GEVED"/>
    <property type="match status" value="1"/>
</dbReference>
<evidence type="ECO:0000256" key="4">
    <source>
        <dbReference type="ARBA" id="ARBA00022729"/>
    </source>
</evidence>
<evidence type="ECO:0000256" key="6">
    <source>
        <dbReference type="ARBA" id="ARBA00022833"/>
    </source>
</evidence>
<evidence type="ECO:0000313" key="12">
    <source>
        <dbReference type="EMBL" id="TCP27858.1"/>
    </source>
</evidence>
<dbReference type="AlphaFoldDB" id="A0A4R2P1C3"/>
<feature type="domain" description="Fibronectin type-III" evidence="11">
    <location>
        <begin position="521"/>
        <end position="605"/>
    </location>
</feature>
<evidence type="ECO:0000256" key="8">
    <source>
        <dbReference type="ARBA" id="ARBA00023157"/>
    </source>
</evidence>
<gene>
    <name evidence="12" type="ORF">EV195_10117</name>
</gene>
<dbReference type="Proteomes" id="UP000294564">
    <property type="component" value="Unassembled WGS sequence"/>
</dbReference>
<keyword evidence="5" id="KW-0378">Hydrolase</keyword>
<dbReference type="InterPro" id="IPR026444">
    <property type="entry name" value="Secre_tail"/>
</dbReference>
<evidence type="ECO:0000313" key="13">
    <source>
        <dbReference type="Proteomes" id="UP000294564"/>
    </source>
</evidence>
<evidence type="ECO:0000256" key="1">
    <source>
        <dbReference type="ARBA" id="ARBA00008721"/>
    </source>
</evidence>
<evidence type="ECO:0000256" key="5">
    <source>
        <dbReference type="ARBA" id="ARBA00022801"/>
    </source>
</evidence>
<evidence type="ECO:0000256" key="3">
    <source>
        <dbReference type="ARBA" id="ARBA00022723"/>
    </source>
</evidence>
<dbReference type="CDD" id="cd00063">
    <property type="entry name" value="FN3"/>
    <property type="match status" value="1"/>
</dbReference>
<dbReference type="InterPro" id="IPR003961">
    <property type="entry name" value="FN3_dom"/>
</dbReference>
<keyword evidence="7" id="KW-0482">Metalloprotease</keyword>
<dbReference type="Gene3D" id="2.60.40.10">
    <property type="entry name" value="Immunoglobulins"/>
    <property type="match status" value="1"/>
</dbReference>
<reference evidence="12 13" key="1">
    <citation type="submission" date="2019-03" db="EMBL/GenBank/DDBJ databases">
        <title>Genomic Encyclopedia of Type Strains, Phase IV (KMG-IV): sequencing the most valuable type-strain genomes for metagenomic binning, comparative biology and taxonomic classification.</title>
        <authorList>
            <person name="Goeker M."/>
        </authorList>
    </citation>
    <scope>NUCLEOTIDE SEQUENCE [LARGE SCALE GENOMIC DNA]</scope>
    <source>
        <strain evidence="12 13">DSM 14836</strain>
    </source>
</reference>
<dbReference type="CDD" id="cd04275">
    <property type="entry name" value="ZnMc_pappalysin_like"/>
    <property type="match status" value="1"/>
</dbReference>
<dbReference type="EMBL" id="SLXM01000001">
    <property type="protein sequence ID" value="TCP27858.1"/>
    <property type="molecule type" value="Genomic_DNA"/>
</dbReference>
<dbReference type="SUPFAM" id="SSF49899">
    <property type="entry name" value="Concanavalin A-like lectins/glucanases"/>
    <property type="match status" value="1"/>
</dbReference>
<dbReference type="Gene3D" id="3.40.390.10">
    <property type="entry name" value="Collagenase (Catalytic Domain)"/>
    <property type="match status" value="1"/>
</dbReference>
<dbReference type="GO" id="GO:0006508">
    <property type="term" value="P:proteolysis"/>
    <property type="evidence" value="ECO:0007669"/>
    <property type="project" value="UniProtKB-KW"/>
</dbReference>
<name>A0A4R2P1C3_9FLAO</name>
<dbReference type="InterPro" id="IPR013783">
    <property type="entry name" value="Ig-like_fold"/>
</dbReference>
<organism evidence="12 13">
    <name type="scientific">Tenacibaculum skagerrakense</name>
    <dbReference type="NCBI Taxonomy" id="186571"/>
    <lineage>
        <taxon>Bacteria</taxon>
        <taxon>Pseudomonadati</taxon>
        <taxon>Bacteroidota</taxon>
        <taxon>Flavobacteriia</taxon>
        <taxon>Flavobacteriales</taxon>
        <taxon>Flavobacteriaceae</taxon>
        <taxon>Tenacibaculum</taxon>
    </lineage>
</organism>
<dbReference type="Pfam" id="PF00041">
    <property type="entry name" value="fn3"/>
    <property type="match status" value="1"/>
</dbReference>
<keyword evidence="3" id="KW-0479">Metal-binding</keyword>
<dbReference type="GO" id="GO:0004553">
    <property type="term" value="F:hydrolase activity, hydrolyzing O-glycosyl compounds"/>
    <property type="evidence" value="ECO:0007669"/>
    <property type="project" value="UniProtKB-ARBA"/>
</dbReference>
<dbReference type="GO" id="GO:0016020">
    <property type="term" value="C:membrane"/>
    <property type="evidence" value="ECO:0007669"/>
    <property type="project" value="InterPro"/>
</dbReference>
<dbReference type="PROSITE" id="PS50853">
    <property type="entry name" value="FN3"/>
    <property type="match status" value="1"/>
</dbReference>
<dbReference type="CDD" id="cd06263">
    <property type="entry name" value="MAM"/>
    <property type="match status" value="1"/>
</dbReference>
<feature type="compositionally biased region" description="Low complexity" evidence="9">
    <location>
        <begin position="372"/>
        <end position="384"/>
    </location>
</feature>
<dbReference type="Gene3D" id="2.60.120.200">
    <property type="match status" value="1"/>
</dbReference>
<dbReference type="Pfam" id="PF05572">
    <property type="entry name" value="Peptidase_M43"/>
    <property type="match status" value="1"/>
</dbReference>
<dbReference type="GO" id="GO:0005975">
    <property type="term" value="P:carbohydrate metabolic process"/>
    <property type="evidence" value="ECO:0007669"/>
    <property type="project" value="UniProtKB-ARBA"/>
</dbReference>
<dbReference type="GO" id="GO:0008237">
    <property type="term" value="F:metallopeptidase activity"/>
    <property type="evidence" value="ECO:0007669"/>
    <property type="project" value="UniProtKB-KW"/>
</dbReference>
<feature type="domain" description="MAM" evidence="10">
    <location>
        <begin position="348"/>
        <end position="514"/>
    </location>
</feature>
<dbReference type="GO" id="GO:0046872">
    <property type="term" value="F:metal ion binding"/>
    <property type="evidence" value="ECO:0007669"/>
    <property type="project" value="UniProtKB-KW"/>
</dbReference>
<dbReference type="InterPro" id="IPR024079">
    <property type="entry name" value="MetalloPept_cat_dom_sf"/>
</dbReference>
<dbReference type="Pfam" id="PF18962">
    <property type="entry name" value="Por_Secre_tail"/>
    <property type="match status" value="1"/>
</dbReference>
<dbReference type="PROSITE" id="PS50060">
    <property type="entry name" value="MAM_2"/>
    <property type="match status" value="1"/>
</dbReference>
<evidence type="ECO:0000259" key="10">
    <source>
        <dbReference type="PROSITE" id="PS50060"/>
    </source>
</evidence>
<accession>A0A4R2P1C3</accession>
<keyword evidence="6" id="KW-0862">Zinc</keyword>
<comment type="similarity">
    <text evidence="1">Belongs to the peptidase M43B family.</text>
</comment>
<dbReference type="NCBIfam" id="TIGR04183">
    <property type="entry name" value="Por_Secre_tail"/>
    <property type="match status" value="1"/>
</dbReference>
<dbReference type="SUPFAM" id="SSF55486">
    <property type="entry name" value="Metalloproteases ('zincins'), catalytic domain"/>
    <property type="match status" value="1"/>
</dbReference>
<keyword evidence="4" id="KW-0732">Signal</keyword>
<dbReference type="Pfam" id="PF00629">
    <property type="entry name" value="MAM"/>
    <property type="match status" value="1"/>
</dbReference>
<dbReference type="OrthoDB" id="9792152at2"/>
<feature type="region of interest" description="Disordered" evidence="9">
    <location>
        <begin position="356"/>
        <end position="384"/>
    </location>
</feature>
<dbReference type="PANTHER" id="PTHR47466">
    <property type="match status" value="1"/>
</dbReference>